<feature type="compositionally biased region" description="Basic and acidic residues" evidence="1">
    <location>
        <begin position="245"/>
        <end position="254"/>
    </location>
</feature>
<dbReference type="Proteomes" id="UP000785679">
    <property type="component" value="Unassembled WGS sequence"/>
</dbReference>
<evidence type="ECO:0000313" key="3">
    <source>
        <dbReference type="Proteomes" id="UP000785679"/>
    </source>
</evidence>
<proteinExistence type="predicted"/>
<reference evidence="2" key="1">
    <citation type="submission" date="2019-06" db="EMBL/GenBank/DDBJ databases">
        <authorList>
            <person name="Zheng W."/>
        </authorList>
    </citation>
    <scope>NUCLEOTIDE SEQUENCE</scope>
    <source>
        <strain evidence="2">QDHG01</strain>
    </source>
</reference>
<gene>
    <name evidence="2" type="ORF">FGO68_gene2721</name>
</gene>
<dbReference type="AlphaFoldDB" id="A0A8J8SW79"/>
<comment type="caution">
    <text evidence="2">The sequence shown here is derived from an EMBL/GenBank/DDBJ whole genome shotgun (WGS) entry which is preliminary data.</text>
</comment>
<feature type="compositionally biased region" description="Basic and acidic residues" evidence="1">
    <location>
        <begin position="130"/>
        <end position="237"/>
    </location>
</feature>
<feature type="region of interest" description="Disordered" evidence="1">
    <location>
        <begin position="130"/>
        <end position="254"/>
    </location>
</feature>
<feature type="compositionally biased region" description="Polar residues" evidence="1">
    <location>
        <begin position="14"/>
        <end position="42"/>
    </location>
</feature>
<dbReference type="EMBL" id="RRYP01019583">
    <property type="protein sequence ID" value="TNV73187.1"/>
    <property type="molecule type" value="Genomic_DNA"/>
</dbReference>
<evidence type="ECO:0000256" key="1">
    <source>
        <dbReference type="SAM" id="MobiDB-lite"/>
    </source>
</evidence>
<keyword evidence="3" id="KW-1185">Reference proteome</keyword>
<feature type="region of interest" description="Disordered" evidence="1">
    <location>
        <begin position="521"/>
        <end position="559"/>
    </location>
</feature>
<protein>
    <submittedName>
        <fullName evidence="2">Uncharacterized protein</fullName>
    </submittedName>
</protein>
<organism evidence="2 3">
    <name type="scientific">Halteria grandinella</name>
    <dbReference type="NCBI Taxonomy" id="5974"/>
    <lineage>
        <taxon>Eukaryota</taxon>
        <taxon>Sar</taxon>
        <taxon>Alveolata</taxon>
        <taxon>Ciliophora</taxon>
        <taxon>Intramacronucleata</taxon>
        <taxon>Spirotrichea</taxon>
        <taxon>Stichotrichia</taxon>
        <taxon>Sporadotrichida</taxon>
        <taxon>Halteriidae</taxon>
        <taxon>Halteria</taxon>
    </lineage>
</organism>
<dbReference type="OrthoDB" id="327359at2759"/>
<accession>A0A8J8SW79</accession>
<feature type="region of interest" description="Disordered" evidence="1">
    <location>
        <begin position="1"/>
        <end position="61"/>
    </location>
</feature>
<sequence length="559" mass="63942">MVKDKVMSEVGLNANKNALQTKRTTAVQRQGRTEKVSNSTDANPIAKQGKLAPGMQREMSKAEIPRGQLNIKNEATPAPKLTLGPTLKIEIAKQPAKQREGFLDAAYALEEILQAVEKGDPVIERLLNKDGEKKKPLNKVLEDRQKKADLEAKKEQDDRKKLDERKRLLKEQLDKMKEDKKKKAQEDKLKKKKEDEREEAKAKKKQDKLNADMTKLKEEFTAKREAKQKEIEEKKAGEPVQMDPATKKEQNKANLKQRKEVIIEDMKAKAEARTNQKQVEEERKVKKEQLEKQKAEQIKKMYQETKEKAKEMKDRFKEEYDRFYNSPKVQAVFSTFEKALMTFMEIYSKFDGVPLKEGQAVTLSYNAYMNMGKKLRIYPDIVSSQDYVYIYKTMMKIKMKAEKEGLVKYDTLQDVQGTKLNFNEFKEMLLKIACLGKYKIPGGAQLTEDEIRLAKNEEKKKKKDALTSAAASGVLKKPRDEFDDGHVNEDLLNVFEKEFDVNDMTEKTIESLFKNVLLLKPDKPAGVPGGLKSVRASGASPEKSIKAQPVRIGGNSDDI</sequence>
<name>A0A8J8SW79_HALGN</name>
<evidence type="ECO:0000313" key="2">
    <source>
        <dbReference type="EMBL" id="TNV73187.1"/>
    </source>
</evidence>